<dbReference type="Proteomes" id="UP000016934">
    <property type="component" value="Unassembled WGS sequence"/>
</dbReference>
<organism evidence="2 3">
    <name type="scientific">Cochliobolus sativus (strain ND90Pr / ATCC 201652)</name>
    <name type="common">Common root rot and spot blotch fungus</name>
    <name type="synonym">Bipolaris sorokiniana</name>
    <dbReference type="NCBI Taxonomy" id="665912"/>
    <lineage>
        <taxon>Eukaryota</taxon>
        <taxon>Fungi</taxon>
        <taxon>Dikarya</taxon>
        <taxon>Ascomycota</taxon>
        <taxon>Pezizomycotina</taxon>
        <taxon>Dothideomycetes</taxon>
        <taxon>Pleosporomycetidae</taxon>
        <taxon>Pleosporales</taxon>
        <taxon>Pleosporineae</taxon>
        <taxon>Pleosporaceae</taxon>
        <taxon>Bipolaris</taxon>
    </lineage>
</organism>
<dbReference type="RefSeq" id="XP_007695399.1">
    <property type="nucleotide sequence ID" value="XM_007697209.1"/>
</dbReference>
<keyword evidence="3" id="KW-1185">Reference proteome</keyword>
<sequence>MCTAADRALVDFSSAVSSPPTPQGLAPPTSPHRNRTTTTKKNAHRDQKEEMADETIEED</sequence>
<accession>M2TGS6</accession>
<dbReference type="EMBL" id="KB445638">
    <property type="protein sequence ID" value="EMD67927.1"/>
    <property type="molecule type" value="Genomic_DNA"/>
</dbReference>
<gene>
    <name evidence="2" type="ORF">COCSADRAFT_32897</name>
</gene>
<evidence type="ECO:0000313" key="2">
    <source>
        <dbReference type="EMBL" id="EMD67927.1"/>
    </source>
</evidence>
<name>M2TGS6_COCSN</name>
<dbReference type="HOGENOM" id="CLU_2960608_0_0_1"/>
<reference evidence="2 3" key="1">
    <citation type="journal article" date="2012" name="PLoS Pathog.">
        <title>Diverse lifestyles and strategies of plant pathogenesis encoded in the genomes of eighteen Dothideomycetes fungi.</title>
        <authorList>
            <person name="Ohm R.A."/>
            <person name="Feau N."/>
            <person name="Henrissat B."/>
            <person name="Schoch C.L."/>
            <person name="Horwitz B.A."/>
            <person name="Barry K.W."/>
            <person name="Condon B.J."/>
            <person name="Copeland A.C."/>
            <person name="Dhillon B."/>
            <person name="Glaser F."/>
            <person name="Hesse C.N."/>
            <person name="Kosti I."/>
            <person name="LaButti K."/>
            <person name="Lindquist E.A."/>
            <person name="Lucas S."/>
            <person name="Salamov A.A."/>
            <person name="Bradshaw R.E."/>
            <person name="Ciuffetti L."/>
            <person name="Hamelin R.C."/>
            <person name="Kema G.H.J."/>
            <person name="Lawrence C."/>
            <person name="Scott J.A."/>
            <person name="Spatafora J.W."/>
            <person name="Turgeon B.G."/>
            <person name="de Wit P.J.G.M."/>
            <person name="Zhong S."/>
            <person name="Goodwin S.B."/>
            <person name="Grigoriev I.V."/>
        </authorList>
    </citation>
    <scope>NUCLEOTIDE SEQUENCE [LARGE SCALE GENOMIC DNA]</scope>
    <source>
        <strain evidence="3">ND90Pr / ATCC 201652</strain>
    </source>
</reference>
<dbReference type="AlphaFoldDB" id="M2TGS6"/>
<evidence type="ECO:0000313" key="3">
    <source>
        <dbReference type="Proteomes" id="UP000016934"/>
    </source>
</evidence>
<protein>
    <submittedName>
        <fullName evidence="2">Uncharacterized protein</fullName>
    </submittedName>
</protein>
<dbReference type="GeneID" id="19136948"/>
<evidence type="ECO:0000256" key="1">
    <source>
        <dbReference type="SAM" id="MobiDB-lite"/>
    </source>
</evidence>
<dbReference type="KEGG" id="bsc:COCSADRAFT_32897"/>
<feature type="region of interest" description="Disordered" evidence="1">
    <location>
        <begin position="1"/>
        <end position="59"/>
    </location>
</feature>
<reference evidence="3" key="2">
    <citation type="journal article" date="2013" name="PLoS Genet.">
        <title>Comparative genome structure, secondary metabolite, and effector coding capacity across Cochliobolus pathogens.</title>
        <authorList>
            <person name="Condon B.J."/>
            <person name="Leng Y."/>
            <person name="Wu D."/>
            <person name="Bushley K.E."/>
            <person name="Ohm R.A."/>
            <person name="Otillar R."/>
            <person name="Martin J."/>
            <person name="Schackwitz W."/>
            <person name="Grimwood J."/>
            <person name="MohdZainudin N."/>
            <person name="Xue C."/>
            <person name="Wang R."/>
            <person name="Manning V.A."/>
            <person name="Dhillon B."/>
            <person name="Tu Z.J."/>
            <person name="Steffenson B.J."/>
            <person name="Salamov A."/>
            <person name="Sun H."/>
            <person name="Lowry S."/>
            <person name="LaButti K."/>
            <person name="Han J."/>
            <person name="Copeland A."/>
            <person name="Lindquist E."/>
            <person name="Barry K."/>
            <person name="Schmutz J."/>
            <person name="Baker S.E."/>
            <person name="Ciuffetti L.M."/>
            <person name="Grigoriev I.V."/>
            <person name="Zhong S."/>
            <person name="Turgeon B.G."/>
        </authorList>
    </citation>
    <scope>NUCLEOTIDE SEQUENCE [LARGE SCALE GENOMIC DNA]</scope>
    <source>
        <strain evidence="3">ND90Pr / ATCC 201652</strain>
    </source>
</reference>
<proteinExistence type="predicted"/>